<feature type="transmembrane region" description="Helical" evidence="7">
    <location>
        <begin position="399"/>
        <end position="423"/>
    </location>
</feature>
<evidence type="ECO:0000256" key="6">
    <source>
        <dbReference type="ARBA" id="ARBA00023136"/>
    </source>
</evidence>
<dbReference type="PIRSF" id="PIRSF006066">
    <property type="entry name" value="HI0050"/>
    <property type="match status" value="1"/>
</dbReference>
<feature type="transmembrane region" description="Helical" evidence="7">
    <location>
        <begin position="48"/>
        <end position="68"/>
    </location>
</feature>
<feature type="transmembrane region" description="Helical" evidence="7">
    <location>
        <begin position="6"/>
        <end position="36"/>
    </location>
</feature>
<organism evidence="9 10">
    <name type="scientific">Pseudooceanicola atlanticus</name>
    <dbReference type="NCBI Taxonomy" id="1461694"/>
    <lineage>
        <taxon>Bacteria</taxon>
        <taxon>Pseudomonadati</taxon>
        <taxon>Pseudomonadota</taxon>
        <taxon>Alphaproteobacteria</taxon>
        <taxon>Rhodobacterales</taxon>
        <taxon>Paracoccaceae</taxon>
        <taxon>Pseudooceanicola</taxon>
    </lineage>
</organism>
<reference evidence="9 10" key="1">
    <citation type="journal article" date="2015" name="Antonie Van Leeuwenhoek">
        <title>Pseudooceanicola atlanticus gen. nov. sp. nov., isolated from surface seawater of the Atlantic Ocean and reclassification of Oceanicola batsensis, Oceanicola marinus, Oceanicola nitratireducens, Oceanicola nanhaiensis, Oceanicola antarcticus and Oceanicola flagellatus, as Pseudooceanicola batsensis comb. nov., Pseudooceanicola marinus comb. nov., Pseudooceanicola nitratireducens comb. nov., Pseudooceanicola nanhaiensis comb. nov., Pseudooceanicola antarcticus comb. nov., and Pseudooceanicola flagellatus comb. nov.</title>
        <authorList>
            <person name="Lai Q."/>
            <person name="Li G."/>
            <person name="Liu X."/>
            <person name="Du Y."/>
            <person name="Sun F."/>
            <person name="Shao Z."/>
        </authorList>
    </citation>
    <scope>NUCLEOTIDE SEQUENCE [LARGE SCALE GENOMIC DNA]</scope>
    <source>
        <strain evidence="9 10">22II-s11g</strain>
    </source>
</reference>
<feature type="transmembrane region" description="Helical" evidence="7">
    <location>
        <begin position="274"/>
        <end position="295"/>
    </location>
</feature>
<keyword evidence="2" id="KW-1003">Cell membrane</keyword>
<comment type="similarity">
    <text evidence="7">Belongs to the TRAP transporter large permease family.</text>
</comment>
<keyword evidence="10" id="KW-1185">Reference proteome</keyword>
<feature type="transmembrane region" description="Helical" evidence="7">
    <location>
        <begin position="137"/>
        <end position="164"/>
    </location>
</feature>
<keyword evidence="7" id="KW-0813">Transport</keyword>
<dbReference type="STRING" id="1461694.ATO9_22585"/>
<evidence type="ECO:0000259" key="8">
    <source>
        <dbReference type="Pfam" id="PF06808"/>
    </source>
</evidence>
<keyword evidence="4 7" id="KW-0812">Transmembrane</keyword>
<evidence type="ECO:0000313" key="10">
    <source>
        <dbReference type="Proteomes" id="UP000030004"/>
    </source>
</evidence>
<keyword evidence="6 7" id="KW-0472">Membrane</keyword>
<protein>
    <recommendedName>
        <fullName evidence="7">TRAP transporter large permease protein</fullName>
    </recommendedName>
</protein>
<dbReference type="eggNOG" id="COG1593">
    <property type="taxonomic scope" value="Bacteria"/>
</dbReference>
<dbReference type="RefSeq" id="WP_043754712.1">
    <property type="nucleotide sequence ID" value="NZ_AQQX01000027.1"/>
</dbReference>
<evidence type="ECO:0000256" key="4">
    <source>
        <dbReference type="ARBA" id="ARBA00022692"/>
    </source>
</evidence>
<dbReference type="GO" id="GO:0022857">
    <property type="term" value="F:transmembrane transporter activity"/>
    <property type="evidence" value="ECO:0007669"/>
    <property type="project" value="UniProtKB-UniRule"/>
</dbReference>
<gene>
    <name evidence="9" type="ORF">ATO9_22585</name>
</gene>
<keyword evidence="3 7" id="KW-0997">Cell inner membrane</keyword>
<feature type="transmembrane region" description="Helical" evidence="7">
    <location>
        <begin position="170"/>
        <end position="194"/>
    </location>
</feature>
<feature type="transmembrane region" description="Helical" evidence="7">
    <location>
        <begin position="361"/>
        <end position="387"/>
    </location>
</feature>
<dbReference type="GO" id="GO:0005886">
    <property type="term" value="C:plasma membrane"/>
    <property type="evidence" value="ECO:0007669"/>
    <property type="project" value="UniProtKB-SubCell"/>
</dbReference>
<dbReference type="EMBL" id="AQQX01000027">
    <property type="protein sequence ID" value="KGM46653.1"/>
    <property type="molecule type" value="Genomic_DNA"/>
</dbReference>
<feature type="domain" description="TRAP C4-dicarboxylate transport system permease DctM subunit" evidence="8">
    <location>
        <begin position="10"/>
        <end position="419"/>
    </location>
</feature>
<feature type="transmembrane region" description="Helical" evidence="7">
    <location>
        <begin position="243"/>
        <end position="262"/>
    </location>
</feature>
<keyword evidence="5 7" id="KW-1133">Transmembrane helix</keyword>
<dbReference type="PANTHER" id="PTHR33362:SF3">
    <property type="entry name" value="SIALIC ACID TRAP TRANSPORTER PERMEASE PROTEIN SIAT"/>
    <property type="match status" value="1"/>
</dbReference>
<dbReference type="Pfam" id="PF06808">
    <property type="entry name" value="DctM"/>
    <property type="match status" value="1"/>
</dbReference>
<evidence type="ECO:0000256" key="7">
    <source>
        <dbReference type="RuleBase" id="RU369079"/>
    </source>
</evidence>
<evidence type="ECO:0000256" key="1">
    <source>
        <dbReference type="ARBA" id="ARBA00004429"/>
    </source>
</evidence>
<evidence type="ECO:0000256" key="2">
    <source>
        <dbReference type="ARBA" id="ARBA00022475"/>
    </source>
</evidence>
<dbReference type="NCBIfam" id="TIGR00786">
    <property type="entry name" value="dctM"/>
    <property type="match status" value="1"/>
</dbReference>
<proteinExistence type="inferred from homology"/>
<dbReference type="AlphaFoldDB" id="A0A0A0E979"/>
<comment type="function">
    <text evidence="7">Part of the tripartite ATP-independent periplasmic (TRAP) transport system.</text>
</comment>
<feature type="transmembrane region" description="Helical" evidence="7">
    <location>
        <begin position="215"/>
        <end position="237"/>
    </location>
</feature>
<evidence type="ECO:0000256" key="5">
    <source>
        <dbReference type="ARBA" id="ARBA00022989"/>
    </source>
</evidence>
<dbReference type="InterPro" id="IPR004681">
    <property type="entry name" value="TRAP_DctM"/>
</dbReference>
<sequence length="431" mass="45693">MSWEFGAAVAAIILTAIIGLPIGHAMLASSVFYLLLQGQDMSIAFEQMLTGLYGSYVLLAIPLFIFAADLMNVGSLSDKLLDFCRALVGRFRGGLGHVNVVSSLIFSGMSGSAIADAVGMGRIIINLMTKDGKYPGSYAGAITAASAIIGPIIPPSIPMVLYALVSDTSIGFLFLGGVVPGLILGILLMVMNAWQARIHDYPVEEAVPLRELPGITLRAVPALLMPVILLVGIYGGITTPTEAAALAALYAFLVSTVFYRSVTLRMAFDTVRQSAKSTAAVGFLIAGALAFNYVVTIEQVPNVIRGALGETELTRVSFLLMVNAMLLLLGCLLEANAILLVIVPIFLPTAVSLGVDPVHFGVIVVVNTMIGLATPPYGLLLFVVTSITRSPIRDTIRHLLPFLAIMVAGLAIITFLPELVLWLPRLYGYNG</sequence>
<dbReference type="Proteomes" id="UP000030004">
    <property type="component" value="Unassembled WGS sequence"/>
</dbReference>
<dbReference type="OrthoDB" id="9790209at2"/>
<accession>A0A0A0E979</accession>
<comment type="caution">
    <text evidence="9">The sequence shown here is derived from an EMBL/GenBank/DDBJ whole genome shotgun (WGS) entry which is preliminary data.</text>
</comment>
<name>A0A0A0E979_9RHOB</name>
<evidence type="ECO:0000313" key="9">
    <source>
        <dbReference type="EMBL" id="KGM46653.1"/>
    </source>
</evidence>
<dbReference type="InterPro" id="IPR010656">
    <property type="entry name" value="DctM"/>
</dbReference>
<comment type="subcellular location">
    <subcellularLocation>
        <location evidence="1 7">Cell inner membrane</location>
        <topology evidence="1 7">Multi-pass membrane protein</topology>
    </subcellularLocation>
</comment>
<dbReference type="PANTHER" id="PTHR33362">
    <property type="entry name" value="SIALIC ACID TRAP TRANSPORTER PERMEASE PROTEIN SIAT-RELATED"/>
    <property type="match status" value="1"/>
</dbReference>
<comment type="subunit">
    <text evidence="7">The complex comprises the extracytoplasmic solute receptor protein and the two transmembrane proteins.</text>
</comment>
<comment type="caution">
    <text evidence="7">Lacks conserved residue(s) required for the propagation of feature annotation.</text>
</comment>
<evidence type="ECO:0000256" key="3">
    <source>
        <dbReference type="ARBA" id="ARBA00022519"/>
    </source>
</evidence>